<evidence type="ECO:0000313" key="2">
    <source>
        <dbReference type="EMBL" id="KAG7302312.1"/>
    </source>
</evidence>
<feature type="transmembrane region" description="Helical" evidence="1">
    <location>
        <begin position="20"/>
        <end position="40"/>
    </location>
</feature>
<evidence type="ECO:0000256" key="1">
    <source>
        <dbReference type="SAM" id="Phobius"/>
    </source>
</evidence>
<keyword evidence="3" id="KW-1185">Reference proteome</keyword>
<evidence type="ECO:0000313" key="3">
    <source>
        <dbReference type="Proteomes" id="UP000823941"/>
    </source>
</evidence>
<feature type="transmembrane region" description="Helical" evidence="1">
    <location>
        <begin position="70"/>
        <end position="91"/>
    </location>
</feature>
<gene>
    <name evidence="2" type="ORF">JYU34_013808</name>
</gene>
<comment type="caution">
    <text evidence="2">The sequence shown here is derived from an EMBL/GenBank/DDBJ whole genome shotgun (WGS) entry which is preliminary data.</text>
</comment>
<keyword evidence="1" id="KW-0812">Transmembrane</keyword>
<reference evidence="2 3" key="1">
    <citation type="submission" date="2021-06" db="EMBL/GenBank/DDBJ databases">
        <title>A haploid diamondback moth (Plutella xylostella L.) genome assembly resolves 31 chromosomes and identifies a diamide resistance mutation.</title>
        <authorList>
            <person name="Ward C.M."/>
            <person name="Perry K.D."/>
            <person name="Baker G."/>
            <person name="Powis K."/>
            <person name="Heckel D.G."/>
            <person name="Baxter S.W."/>
        </authorList>
    </citation>
    <scope>NUCLEOTIDE SEQUENCE [LARGE SCALE GENOMIC DNA]</scope>
    <source>
        <strain evidence="2 3">LV</strain>
        <tissue evidence="2">Single pupa</tissue>
    </source>
</reference>
<feature type="transmembrane region" description="Helical" evidence="1">
    <location>
        <begin position="103"/>
        <end position="123"/>
    </location>
</feature>
<sequence length="159" mass="18893">MRVPRFQRVFWCLHLRRGCILLVYLNLLVCAMAVLAFGFLDFMKTFLRLFLQDWYTGLHRAFRSKKRLDLLKVTLYFNVLISAFMFLFRMFDVGHYSWRAELFAAVVYAAYKCYYILCIRSVVKKWLESDKKSVDTALEIGREELELALPTEEVSDETT</sequence>
<protein>
    <submittedName>
        <fullName evidence="2">Uncharacterized protein</fullName>
    </submittedName>
</protein>
<dbReference type="Proteomes" id="UP000823941">
    <property type="component" value="Chromosome 18"/>
</dbReference>
<dbReference type="EMBL" id="JAHIBW010000018">
    <property type="protein sequence ID" value="KAG7302312.1"/>
    <property type="molecule type" value="Genomic_DNA"/>
</dbReference>
<keyword evidence="1" id="KW-1133">Transmembrane helix</keyword>
<proteinExistence type="predicted"/>
<name>A0ABQ7QAP7_PLUXY</name>
<accession>A0ABQ7QAP7</accession>
<organism evidence="2 3">
    <name type="scientific">Plutella xylostella</name>
    <name type="common">Diamondback moth</name>
    <name type="synonym">Plutella maculipennis</name>
    <dbReference type="NCBI Taxonomy" id="51655"/>
    <lineage>
        <taxon>Eukaryota</taxon>
        <taxon>Metazoa</taxon>
        <taxon>Ecdysozoa</taxon>
        <taxon>Arthropoda</taxon>
        <taxon>Hexapoda</taxon>
        <taxon>Insecta</taxon>
        <taxon>Pterygota</taxon>
        <taxon>Neoptera</taxon>
        <taxon>Endopterygota</taxon>
        <taxon>Lepidoptera</taxon>
        <taxon>Glossata</taxon>
        <taxon>Ditrysia</taxon>
        <taxon>Yponomeutoidea</taxon>
        <taxon>Plutellidae</taxon>
        <taxon>Plutella</taxon>
    </lineage>
</organism>
<keyword evidence="1" id="KW-0472">Membrane</keyword>